<dbReference type="Gene3D" id="3.40.50.2000">
    <property type="entry name" value="Glycogen Phosphorylase B"/>
    <property type="match status" value="2"/>
</dbReference>
<dbReference type="RefSeq" id="WP_107820949.1">
    <property type="nucleotide sequence ID" value="NZ_OY782574.1"/>
</dbReference>
<dbReference type="InterPro" id="IPR002201">
    <property type="entry name" value="Glyco_trans_9"/>
</dbReference>
<dbReference type="Proteomes" id="UP000243525">
    <property type="component" value="Unassembled WGS sequence"/>
</dbReference>
<keyword evidence="2 3" id="KW-0808">Transferase</keyword>
<gene>
    <name evidence="3" type="ORF">C8N47_102155</name>
</gene>
<protein>
    <submittedName>
        <fullName evidence="3">ADP-heptose:LPS heptosyltransferase</fullName>
    </submittedName>
</protein>
<evidence type="ECO:0000313" key="3">
    <source>
        <dbReference type="EMBL" id="PTN10170.1"/>
    </source>
</evidence>
<dbReference type="GO" id="GO:0009244">
    <property type="term" value="P:lipopolysaccharide core region biosynthetic process"/>
    <property type="evidence" value="ECO:0007669"/>
    <property type="project" value="TreeGrafter"/>
</dbReference>
<dbReference type="Pfam" id="PF01075">
    <property type="entry name" value="Glyco_transf_9"/>
    <property type="match status" value="1"/>
</dbReference>
<dbReference type="PANTHER" id="PTHR30160">
    <property type="entry name" value="TETRAACYLDISACCHARIDE 4'-KINASE-RELATED"/>
    <property type="match status" value="1"/>
</dbReference>
<dbReference type="GO" id="GO:0008713">
    <property type="term" value="F:ADP-heptose-lipopolysaccharide heptosyltransferase activity"/>
    <property type="evidence" value="ECO:0007669"/>
    <property type="project" value="TreeGrafter"/>
</dbReference>
<keyword evidence="4" id="KW-1185">Reference proteome</keyword>
<dbReference type="SUPFAM" id="SSF53756">
    <property type="entry name" value="UDP-Glycosyltransferase/glycogen phosphorylase"/>
    <property type="match status" value="1"/>
</dbReference>
<organism evidence="3 4">
    <name type="scientific">Mangrovibacterium marinum</name>
    <dbReference type="NCBI Taxonomy" id="1639118"/>
    <lineage>
        <taxon>Bacteria</taxon>
        <taxon>Pseudomonadati</taxon>
        <taxon>Bacteroidota</taxon>
        <taxon>Bacteroidia</taxon>
        <taxon>Marinilabiliales</taxon>
        <taxon>Prolixibacteraceae</taxon>
        <taxon>Mangrovibacterium</taxon>
    </lineage>
</organism>
<evidence type="ECO:0000256" key="1">
    <source>
        <dbReference type="ARBA" id="ARBA00022676"/>
    </source>
</evidence>
<dbReference type="EMBL" id="QAAD01000002">
    <property type="protein sequence ID" value="PTN10170.1"/>
    <property type="molecule type" value="Genomic_DNA"/>
</dbReference>
<dbReference type="PANTHER" id="PTHR30160:SF22">
    <property type="entry name" value="LIPOPOLYSACCHARIDE CORE BIOSYNTHESIS PROTEIN"/>
    <property type="match status" value="1"/>
</dbReference>
<comment type="caution">
    <text evidence="3">The sequence shown here is derived from an EMBL/GenBank/DDBJ whole genome shotgun (WGS) entry which is preliminary data.</text>
</comment>
<dbReference type="AlphaFoldDB" id="A0A2T5C5I0"/>
<evidence type="ECO:0000313" key="4">
    <source>
        <dbReference type="Proteomes" id="UP000243525"/>
    </source>
</evidence>
<dbReference type="OrthoDB" id="9768048at2"/>
<sequence>MKTILVYSYAGLSEIVRLLPVLKGVLESNKDLEIYLLTQPFLFPVFEGIERLYPVTSDLKRKHKGVTGLFRLYKRLKSEINPDEVFDLHQVLRTFILNSYFRAGGVKVHAFRKGRVEKRQAVKNKSHRQLPSTIDRYAAAFSEAGYRFILPQPPLFRTTPREQALQLLTLDAAKVETLIGIAPFAKHRQKVWGVDKIRELLGVLRQVPKAKVVLFGGGKAEMEILDSLAAEFDHCLVAAHHINFAEELQVLPHLDVMLSMDSANMHLAAMAGVPVVSVWGGTHPSLGFAPYHQSDDNLIQYNGPDIACRPCSVFGNKKCIYGDVRCMQYISVKQVADRIAFILNRSLQ</sequence>
<dbReference type="CDD" id="cd03789">
    <property type="entry name" value="GT9_LPS_heptosyltransferase"/>
    <property type="match status" value="1"/>
</dbReference>
<dbReference type="GO" id="GO:0005829">
    <property type="term" value="C:cytosol"/>
    <property type="evidence" value="ECO:0007669"/>
    <property type="project" value="TreeGrafter"/>
</dbReference>
<reference evidence="3 4" key="1">
    <citation type="submission" date="2018-04" db="EMBL/GenBank/DDBJ databases">
        <title>Genomic Encyclopedia of Archaeal and Bacterial Type Strains, Phase II (KMG-II): from individual species to whole genera.</title>
        <authorList>
            <person name="Goeker M."/>
        </authorList>
    </citation>
    <scope>NUCLEOTIDE SEQUENCE [LARGE SCALE GENOMIC DNA]</scope>
    <source>
        <strain evidence="3 4">DSM 28823</strain>
    </source>
</reference>
<name>A0A2T5C5I0_9BACT</name>
<accession>A0A2T5C5I0</accession>
<proteinExistence type="predicted"/>
<evidence type="ECO:0000256" key="2">
    <source>
        <dbReference type="ARBA" id="ARBA00022679"/>
    </source>
</evidence>
<dbReference type="InterPro" id="IPR051199">
    <property type="entry name" value="LPS_LOS_Heptosyltrfase"/>
</dbReference>
<keyword evidence="1" id="KW-0328">Glycosyltransferase</keyword>